<evidence type="ECO:0000256" key="4">
    <source>
        <dbReference type="ARBA" id="ARBA00022692"/>
    </source>
</evidence>
<keyword evidence="6" id="KW-0472">Membrane</keyword>
<comment type="caution">
    <text evidence="9">The sequence shown here is derived from an EMBL/GenBank/DDBJ whole genome shotgun (WGS) entry which is preliminary data.</text>
</comment>
<dbReference type="InterPro" id="IPR047695">
    <property type="entry name" value="T4SS_VirB10/PtlG"/>
</dbReference>
<keyword evidence="3" id="KW-1003">Cell membrane</keyword>
<keyword evidence="5" id="KW-1133">Transmembrane helix</keyword>
<sequence>MSQIDHNDLDGASVVARRNAGFGGKVGTVAIGLLLAAGLLYVNWPADFGDTAVGDEEFGTGQYSARDLPSFEQSQPPAALEALQQSASVEQSVQAGRDLDAERRLLEQKMREEEEARLREEARKRAEAERLRREREQQALWERLRSSQIVTDATEGGSRPDNPMSILPDGQLIPVPGADTDANKAFLAQAEMHRNAMAKASRNPRTDALIAEGTVIRGFLETAINTDLPGLVRAVVREDVRSLDGRRILIPKGARLVGEYKSDLEQGQARVFIVWSRIIRTDGVSVDIGSPGADNLGRAGMPGRIDRHWLQRFGSAIMLSVIGSGVDYVSSLGDRSNKGTQVTVNAGPQAGASAASSLGKIAEEDFKRAGKIPPTINVDQGSPVIVLVRRDLDFSDLYADPVQEELARLRRGGKPRRAIDPVPLYLTPKDNWFPPIPEN</sequence>
<comment type="similarity">
    <text evidence="2">Belongs to the TrbI/VirB10 family.</text>
</comment>
<evidence type="ECO:0000313" key="9">
    <source>
        <dbReference type="EMBL" id="GAB1583404.1"/>
    </source>
</evidence>
<comment type="subcellular location">
    <subcellularLocation>
        <location evidence="1">Cell membrane</location>
        <topology evidence="1">Single-pass membrane protein</topology>
    </subcellularLocation>
</comment>
<dbReference type="NCBIfam" id="NF038091">
    <property type="entry name" value="T4SS_VirB10"/>
    <property type="match status" value="1"/>
</dbReference>
<keyword evidence="4" id="KW-0812">Transmembrane</keyword>
<evidence type="ECO:0000256" key="7">
    <source>
        <dbReference type="SAM" id="Coils"/>
    </source>
</evidence>
<name>A0ABQ0H3A0_9HYPH</name>
<proteinExistence type="inferred from homology"/>
<dbReference type="InterPro" id="IPR005498">
    <property type="entry name" value="T4SS_VirB10/TraB/TrbI"/>
</dbReference>
<feature type="compositionally biased region" description="Low complexity" evidence="8">
    <location>
        <begin position="81"/>
        <end position="95"/>
    </location>
</feature>
<evidence type="ECO:0000256" key="8">
    <source>
        <dbReference type="SAM" id="MobiDB-lite"/>
    </source>
</evidence>
<dbReference type="Proteomes" id="UP001628091">
    <property type="component" value="Unassembled WGS sequence"/>
</dbReference>
<reference evidence="9 10" key="1">
    <citation type="submission" date="2024-10" db="EMBL/GenBank/DDBJ databases">
        <title>Isolation, draft genome sequencing and identification of Phyllobacterium sp. NSA23, isolated from leaf soil.</title>
        <authorList>
            <person name="Akita H."/>
        </authorList>
    </citation>
    <scope>NUCLEOTIDE SEQUENCE [LARGE SCALE GENOMIC DNA]</scope>
    <source>
        <strain evidence="9 10">NSA23</strain>
    </source>
</reference>
<dbReference type="RefSeq" id="WP_407865846.1">
    <property type="nucleotide sequence ID" value="NZ_BAAFZP010000001.1"/>
</dbReference>
<evidence type="ECO:0000256" key="6">
    <source>
        <dbReference type="ARBA" id="ARBA00023136"/>
    </source>
</evidence>
<keyword evidence="10" id="KW-1185">Reference proteome</keyword>
<keyword evidence="7" id="KW-0175">Coiled coil</keyword>
<evidence type="ECO:0000256" key="5">
    <source>
        <dbReference type="ARBA" id="ARBA00022989"/>
    </source>
</evidence>
<evidence type="ECO:0000313" key="10">
    <source>
        <dbReference type="Proteomes" id="UP001628091"/>
    </source>
</evidence>
<evidence type="ECO:0000256" key="1">
    <source>
        <dbReference type="ARBA" id="ARBA00004162"/>
    </source>
</evidence>
<dbReference type="InterPro" id="IPR042217">
    <property type="entry name" value="T4SS_VirB10/TrbI"/>
</dbReference>
<feature type="coiled-coil region" evidence="7">
    <location>
        <begin position="96"/>
        <end position="139"/>
    </location>
</feature>
<dbReference type="CDD" id="cd16429">
    <property type="entry name" value="VirB10"/>
    <property type="match status" value="1"/>
</dbReference>
<gene>
    <name evidence="9" type="ORF">PPNSA23_33470</name>
</gene>
<evidence type="ECO:0000256" key="2">
    <source>
        <dbReference type="ARBA" id="ARBA00010265"/>
    </source>
</evidence>
<dbReference type="Gene3D" id="2.40.128.260">
    <property type="entry name" value="Type IV secretion system, VirB10/TraB/TrbI"/>
    <property type="match status" value="1"/>
</dbReference>
<feature type="region of interest" description="Disordered" evidence="8">
    <location>
        <begin position="60"/>
        <end position="95"/>
    </location>
</feature>
<organism evidence="9 10">
    <name type="scientific">Phyllobacterium phragmitis</name>
    <dbReference type="NCBI Taxonomy" id="2670329"/>
    <lineage>
        <taxon>Bacteria</taxon>
        <taxon>Pseudomonadati</taxon>
        <taxon>Pseudomonadota</taxon>
        <taxon>Alphaproteobacteria</taxon>
        <taxon>Hyphomicrobiales</taxon>
        <taxon>Phyllobacteriaceae</taxon>
        <taxon>Phyllobacterium</taxon>
    </lineage>
</organism>
<evidence type="ECO:0000256" key="3">
    <source>
        <dbReference type="ARBA" id="ARBA00022475"/>
    </source>
</evidence>
<dbReference type="Pfam" id="PF03743">
    <property type="entry name" value="TrbI"/>
    <property type="match status" value="1"/>
</dbReference>
<evidence type="ECO:0008006" key="11">
    <source>
        <dbReference type="Google" id="ProtNLM"/>
    </source>
</evidence>
<dbReference type="EMBL" id="BAAFZP010000001">
    <property type="protein sequence ID" value="GAB1583404.1"/>
    <property type="molecule type" value="Genomic_DNA"/>
</dbReference>
<protein>
    <recommendedName>
        <fullName evidence="11">Conjugal transfer protein</fullName>
    </recommendedName>
</protein>
<accession>A0ABQ0H3A0</accession>